<comment type="pathway">
    <text evidence="3 12">Amine and polyamine biosynthesis; ectoine biosynthesis; L-ectoine from L-aspartate 4-semialdehyde: step 1/3.</text>
</comment>
<dbReference type="NCBIfam" id="NF006733">
    <property type="entry name" value="PRK09264.1"/>
    <property type="match status" value="1"/>
</dbReference>
<evidence type="ECO:0000256" key="10">
    <source>
        <dbReference type="ARBA" id="ARBA00049111"/>
    </source>
</evidence>
<dbReference type="InterPro" id="IPR049704">
    <property type="entry name" value="Aminotrans_3_PPA_site"/>
</dbReference>
<dbReference type="Gene3D" id="3.90.1150.10">
    <property type="entry name" value="Aspartate Aminotransferase, domain 1"/>
    <property type="match status" value="1"/>
</dbReference>
<keyword evidence="8 12" id="KW-0808">Transferase</keyword>
<reference evidence="13" key="1">
    <citation type="submission" date="2019-11" db="EMBL/GenBank/DDBJ databases">
        <title>Genomic insights into an expanded diversity of filamentous marine cyanobacteria reveals the extraordinary biosynthetic potential of Moorea and Okeania.</title>
        <authorList>
            <person name="Ferreira Leao T."/>
            <person name="Wang M."/>
            <person name="Moss N."/>
            <person name="Da Silva R."/>
            <person name="Sanders J."/>
            <person name="Nurk S."/>
            <person name="Gurevich A."/>
            <person name="Humphrey G."/>
            <person name="Reher R."/>
            <person name="Zhu Q."/>
            <person name="Belda-Ferre P."/>
            <person name="Glukhov E."/>
            <person name="Rex R."/>
            <person name="Dorrestein P.C."/>
            <person name="Knight R."/>
            <person name="Pevzner P."/>
            <person name="Gerwick W.H."/>
            <person name="Gerwick L."/>
        </authorList>
    </citation>
    <scope>NUCLEOTIDE SEQUENCE</scope>
    <source>
        <strain evidence="13">SIO1C4</strain>
    </source>
</reference>
<dbReference type="SUPFAM" id="SSF53383">
    <property type="entry name" value="PLP-dependent transferases"/>
    <property type="match status" value="1"/>
</dbReference>
<evidence type="ECO:0000256" key="9">
    <source>
        <dbReference type="ARBA" id="ARBA00022898"/>
    </source>
</evidence>
<dbReference type="GO" id="GO:0030170">
    <property type="term" value="F:pyridoxal phosphate binding"/>
    <property type="evidence" value="ECO:0007669"/>
    <property type="project" value="InterPro"/>
</dbReference>
<evidence type="ECO:0000256" key="3">
    <source>
        <dbReference type="ARBA" id="ARBA00004946"/>
    </source>
</evidence>
<sequence>MNVFEKNESNVRSYCRSFPAVFHRSKGSIVYSDSGKEYIDFLAGAGALNYGHNNDYIKQEVILYLEADAITHGLDFYTSAKERFLAKFLENVLTPKSLDYRIQFCGPTGTNAVEAALKLARKIKKRTGIFSFMGAYHGMTLGSLSVTGNTTIRSGIWGTSNNVTFMPYPYGFMETIDTIEYIESVLNDVNSGIEKPAAIIFETVQAEGGVIVAPIEWMQKLRELCYQHDILLICDDIQVGCGRTGPFFSFERANIVPDMVVLSKSISGYGFPMSLLLIKPELDIWEPAEHTGTFRGNQLAFVGGTAALEYRENIQLEKDVKVKESFLKAFLDEEIQSISAEITIRGIGMIWGIDITNFGGSALAKKIASRCFELGLIVERVGRNDTVIKILPPLTINMTVLQKGCSIIKQAFNECLV</sequence>
<dbReference type="CDD" id="cd00610">
    <property type="entry name" value="OAT_like"/>
    <property type="match status" value="1"/>
</dbReference>
<evidence type="ECO:0000256" key="4">
    <source>
        <dbReference type="ARBA" id="ARBA00008954"/>
    </source>
</evidence>
<dbReference type="GO" id="GO:0047307">
    <property type="term" value="F:diaminobutyrate-pyruvate transaminase activity"/>
    <property type="evidence" value="ECO:0007669"/>
    <property type="project" value="InterPro"/>
</dbReference>
<keyword evidence="7 12" id="KW-0032">Aminotransferase</keyword>
<evidence type="ECO:0000256" key="11">
    <source>
        <dbReference type="RuleBase" id="RU003560"/>
    </source>
</evidence>
<accession>A0A6B3N657</accession>
<comment type="cofactor">
    <cofactor evidence="1 12">
        <name>pyridoxal 5'-phosphate</name>
        <dbReference type="ChEBI" id="CHEBI:597326"/>
    </cofactor>
</comment>
<dbReference type="InterPro" id="IPR015422">
    <property type="entry name" value="PyrdxlP-dep_Trfase_small"/>
</dbReference>
<evidence type="ECO:0000256" key="5">
    <source>
        <dbReference type="ARBA" id="ARBA00013155"/>
    </source>
</evidence>
<dbReference type="InterPro" id="IPR015421">
    <property type="entry name" value="PyrdxlP-dep_Trfase_major"/>
</dbReference>
<dbReference type="EMBL" id="JAAHFQ010000069">
    <property type="protein sequence ID" value="NER27070.1"/>
    <property type="molecule type" value="Genomic_DNA"/>
</dbReference>
<comment type="similarity">
    <text evidence="4 11">Belongs to the class-III pyridoxal-phosphate-dependent aminotransferase family.</text>
</comment>
<dbReference type="InterPro" id="IPR004637">
    <property type="entry name" value="Dat"/>
</dbReference>
<dbReference type="GO" id="GO:0045303">
    <property type="term" value="F:diaminobutyrate-2-oxoglutarate transaminase activity"/>
    <property type="evidence" value="ECO:0007669"/>
    <property type="project" value="UniProtKB-EC"/>
</dbReference>
<dbReference type="Pfam" id="PF00202">
    <property type="entry name" value="Aminotran_3"/>
    <property type="match status" value="1"/>
</dbReference>
<evidence type="ECO:0000256" key="8">
    <source>
        <dbReference type="ARBA" id="ARBA00022679"/>
    </source>
</evidence>
<dbReference type="PIRSF" id="PIRSF000521">
    <property type="entry name" value="Transaminase_4ab_Lys_Orn"/>
    <property type="match status" value="1"/>
</dbReference>
<name>A0A6B3N657_9CYAN</name>
<evidence type="ECO:0000256" key="12">
    <source>
        <dbReference type="RuleBase" id="RU365034"/>
    </source>
</evidence>
<dbReference type="PANTHER" id="PTHR43552:SF2">
    <property type="entry name" value="DIAMINOBUTYRATE--2-OXOGLUTARATE TRANSAMINASE"/>
    <property type="match status" value="1"/>
</dbReference>
<dbReference type="PROSITE" id="PS00600">
    <property type="entry name" value="AA_TRANSFER_CLASS_3"/>
    <property type="match status" value="1"/>
</dbReference>
<dbReference type="InterPro" id="IPR012773">
    <property type="entry name" value="Ectoine_EctB"/>
</dbReference>
<keyword evidence="9 11" id="KW-0663">Pyridoxal phosphate</keyword>
<comment type="function">
    <text evidence="2 12">Catalyzes reversively the conversion of L-aspartate beta-semialdehyde (ASA) to L-2,4-diaminobutyrate (DABA) by transamination with L-glutamate.</text>
</comment>
<dbReference type="AlphaFoldDB" id="A0A6B3N657"/>
<proteinExistence type="inferred from homology"/>
<dbReference type="InterPro" id="IPR015424">
    <property type="entry name" value="PyrdxlP-dep_Trfase"/>
</dbReference>
<dbReference type="EC" id="2.6.1.76" evidence="5 12"/>
<dbReference type="NCBIfam" id="TIGR02407">
    <property type="entry name" value="ectoine_ectB"/>
    <property type="match status" value="1"/>
</dbReference>
<protein>
    <recommendedName>
        <fullName evidence="6 12">Diaminobutyrate--2-oxoglutarate transaminase</fullName>
        <ecNumber evidence="5 12">2.6.1.76</ecNumber>
    </recommendedName>
    <alternativeName>
        <fullName evidence="12">DABA aminotransferase</fullName>
    </alternativeName>
</protein>
<organism evidence="13">
    <name type="scientific">Symploca sp. SIO1C4</name>
    <dbReference type="NCBI Taxonomy" id="2607765"/>
    <lineage>
        <taxon>Bacteria</taxon>
        <taxon>Bacillati</taxon>
        <taxon>Cyanobacteriota</taxon>
        <taxon>Cyanophyceae</taxon>
        <taxon>Coleofasciculales</taxon>
        <taxon>Coleofasciculaceae</taxon>
        <taxon>Symploca</taxon>
    </lineage>
</organism>
<evidence type="ECO:0000256" key="1">
    <source>
        <dbReference type="ARBA" id="ARBA00001933"/>
    </source>
</evidence>
<dbReference type="UniPathway" id="UPA00067">
    <property type="reaction ID" value="UER00121"/>
</dbReference>
<dbReference type="NCBIfam" id="TIGR00709">
    <property type="entry name" value="dat"/>
    <property type="match status" value="1"/>
</dbReference>
<evidence type="ECO:0000313" key="13">
    <source>
        <dbReference type="EMBL" id="NER27070.1"/>
    </source>
</evidence>
<dbReference type="InterPro" id="IPR005814">
    <property type="entry name" value="Aminotrans_3"/>
</dbReference>
<gene>
    <name evidence="13" type="primary">ectB</name>
    <name evidence="13" type="ORF">F6J89_05400</name>
</gene>
<dbReference type="PANTHER" id="PTHR43552">
    <property type="entry name" value="DIAMINOBUTYRATE--2-OXOGLUTARATE AMINOTRANSFERASE"/>
    <property type="match status" value="1"/>
</dbReference>
<comment type="catalytic activity">
    <reaction evidence="10 12">
        <text>L-2,4-diaminobutanoate + 2-oxoglutarate = L-aspartate 4-semialdehyde + L-glutamate</text>
        <dbReference type="Rhea" id="RHEA:11160"/>
        <dbReference type="ChEBI" id="CHEBI:16810"/>
        <dbReference type="ChEBI" id="CHEBI:29985"/>
        <dbReference type="ChEBI" id="CHEBI:58761"/>
        <dbReference type="ChEBI" id="CHEBI:537519"/>
        <dbReference type="EC" id="2.6.1.76"/>
    </reaction>
</comment>
<evidence type="ECO:0000256" key="7">
    <source>
        <dbReference type="ARBA" id="ARBA00022576"/>
    </source>
</evidence>
<dbReference type="GO" id="GO:0019491">
    <property type="term" value="P:ectoine biosynthetic process"/>
    <property type="evidence" value="ECO:0007669"/>
    <property type="project" value="UniProtKB-UniPathway"/>
</dbReference>
<comment type="caution">
    <text evidence="13">The sequence shown here is derived from an EMBL/GenBank/DDBJ whole genome shotgun (WGS) entry which is preliminary data.</text>
</comment>
<evidence type="ECO:0000256" key="6">
    <source>
        <dbReference type="ARBA" id="ARBA00014798"/>
    </source>
</evidence>
<evidence type="ECO:0000256" key="2">
    <source>
        <dbReference type="ARBA" id="ARBA00002189"/>
    </source>
</evidence>
<dbReference type="Gene3D" id="3.40.640.10">
    <property type="entry name" value="Type I PLP-dependent aspartate aminotransferase-like (Major domain)"/>
    <property type="match status" value="1"/>
</dbReference>